<feature type="domain" description="HTH psq-type" evidence="2">
    <location>
        <begin position="293"/>
        <end position="331"/>
    </location>
</feature>
<sequence>MHPTGRPTRTDHPTRTDRMSLYLLTMDTKRQRHFNSSIETSCTEVRHYLTKTDEQEALDVLRDQFWHDQKCITSNDVRSVVRAVANRRSTTSLPLDFPPMCWIHEFKRVHGFAHAGGIFAVGLPGCLSTSSRSSSITRATSTSPVSGDSSDDDERGGNEQSLRCYDTARNSDTLMRFNMRSTYESESQMEHTRQQQKQRRSLVIDNHRAQSAWTQCDQTWGRNELGISASSGSCGSGDSENGTTTGASSSSSVTTAPSTASSDNKMYSYAAPGTREPTFSAKRGYKLSHTVSPETWEKAIASVEQQGMSLRAAAKIYGVHFAALHRRVKKRAQGGQSSKDTSGYFHQSDEAGIMRVVVARAELGVLMTFNELMNLVEATALRKLPDISVANARKLMARFQSRNEKSVWHIIVDWPSPALTKSSSPMVNHHYLEHPGYDTESLCSSSASMQRAFSAHAAVGSATAAVAPALPLHISLLSSSIGGSTSSINGNRPMLPSLNVGVKFSRPLVPQQQEQL</sequence>
<comment type="caution">
    <text evidence="3">The sequence shown here is derived from an EMBL/GenBank/DDBJ whole genome shotgun (WGS) entry which is preliminary data.</text>
</comment>
<protein>
    <recommendedName>
        <fullName evidence="2">HTH psq-type domain-containing protein</fullName>
    </recommendedName>
</protein>
<dbReference type="InterPro" id="IPR009057">
    <property type="entry name" value="Homeodomain-like_sf"/>
</dbReference>
<feature type="compositionally biased region" description="Low complexity" evidence="1">
    <location>
        <begin position="230"/>
        <end position="262"/>
    </location>
</feature>
<keyword evidence="4" id="KW-1185">Reference proteome</keyword>
<gene>
    <name evidence="3" type="ORF">PBS001_LOCUS2655</name>
</gene>
<proteinExistence type="predicted"/>
<dbReference type="Gene3D" id="1.10.10.60">
    <property type="entry name" value="Homeodomain-like"/>
    <property type="match status" value="1"/>
</dbReference>
<organism evidence="3 4">
    <name type="scientific">Peronospora belbahrii</name>
    <dbReference type="NCBI Taxonomy" id="622444"/>
    <lineage>
        <taxon>Eukaryota</taxon>
        <taxon>Sar</taxon>
        <taxon>Stramenopiles</taxon>
        <taxon>Oomycota</taxon>
        <taxon>Peronosporomycetes</taxon>
        <taxon>Peronosporales</taxon>
        <taxon>Peronosporaceae</taxon>
        <taxon>Peronospora</taxon>
    </lineage>
</organism>
<accession>A0ABN8CTP1</accession>
<evidence type="ECO:0000259" key="2">
    <source>
        <dbReference type="Pfam" id="PF05225"/>
    </source>
</evidence>
<feature type="compositionally biased region" description="Low complexity" evidence="1">
    <location>
        <begin position="131"/>
        <end position="148"/>
    </location>
</feature>
<name>A0ABN8CTP1_9STRA</name>
<dbReference type="EMBL" id="CAKLCB010000151">
    <property type="protein sequence ID" value="CAH0515969.1"/>
    <property type="molecule type" value="Genomic_DNA"/>
</dbReference>
<evidence type="ECO:0000313" key="3">
    <source>
        <dbReference type="EMBL" id="CAH0515969.1"/>
    </source>
</evidence>
<feature type="region of interest" description="Disordered" evidence="1">
    <location>
        <begin position="131"/>
        <end position="165"/>
    </location>
</feature>
<feature type="region of interest" description="Disordered" evidence="1">
    <location>
        <begin position="230"/>
        <end position="270"/>
    </location>
</feature>
<evidence type="ECO:0000313" key="4">
    <source>
        <dbReference type="Proteomes" id="UP001158986"/>
    </source>
</evidence>
<dbReference type="SUPFAM" id="SSF46689">
    <property type="entry name" value="Homeodomain-like"/>
    <property type="match status" value="1"/>
</dbReference>
<dbReference type="Proteomes" id="UP001158986">
    <property type="component" value="Unassembled WGS sequence"/>
</dbReference>
<dbReference type="InterPro" id="IPR007889">
    <property type="entry name" value="HTH_Psq"/>
</dbReference>
<reference evidence="3 4" key="1">
    <citation type="submission" date="2021-11" db="EMBL/GenBank/DDBJ databases">
        <authorList>
            <person name="Islam A."/>
            <person name="Islam S."/>
            <person name="Flora M.S."/>
            <person name="Rahman M."/>
            <person name="Ziaur R.M."/>
            <person name="Epstein J.H."/>
            <person name="Hassan M."/>
            <person name="Klassen M."/>
            <person name="Woodard K."/>
            <person name="Webb A."/>
            <person name="Webby R.J."/>
            <person name="El Zowalaty M.E."/>
        </authorList>
    </citation>
    <scope>NUCLEOTIDE SEQUENCE [LARGE SCALE GENOMIC DNA]</scope>
    <source>
        <strain evidence="3">Pbs1</strain>
    </source>
</reference>
<evidence type="ECO:0000256" key="1">
    <source>
        <dbReference type="SAM" id="MobiDB-lite"/>
    </source>
</evidence>
<dbReference type="Pfam" id="PF05225">
    <property type="entry name" value="HTH_psq"/>
    <property type="match status" value="1"/>
</dbReference>